<dbReference type="GeneID" id="9060031"/>
<evidence type="ECO:0000313" key="4">
    <source>
        <dbReference type="Proteomes" id="UP000007800"/>
    </source>
</evidence>
<protein>
    <submittedName>
        <fullName evidence="3">Merozoite surface protein-3, putative</fullName>
    </submittedName>
</protein>
<feature type="region of interest" description="Disordered" evidence="2">
    <location>
        <begin position="1080"/>
        <end position="1116"/>
    </location>
</feature>
<gene>
    <name evidence="3" type="ORF">Pmar_PMAR020421</name>
</gene>
<reference evidence="3 4" key="1">
    <citation type="submission" date="2008-07" db="EMBL/GenBank/DDBJ databases">
        <authorList>
            <person name="El-Sayed N."/>
            <person name="Caler E."/>
            <person name="Inman J."/>
            <person name="Amedeo P."/>
            <person name="Hass B."/>
            <person name="Wortman J."/>
        </authorList>
    </citation>
    <scope>NUCLEOTIDE SEQUENCE [LARGE SCALE GENOMIC DNA]</scope>
    <source>
        <strain evidence="4">ATCC 50983 / TXsc</strain>
    </source>
</reference>
<dbReference type="RefSeq" id="XP_002775446.1">
    <property type="nucleotide sequence ID" value="XM_002775400.1"/>
</dbReference>
<evidence type="ECO:0000256" key="2">
    <source>
        <dbReference type="SAM" id="MobiDB-lite"/>
    </source>
</evidence>
<organism evidence="4">
    <name type="scientific">Perkinsus marinus (strain ATCC 50983 / TXsc)</name>
    <dbReference type="NCBI Taxonomy" id="423536"/>
    <lineage>
        <taxon>Eukaryota</taxon>
        <taxon>Sar</taxon>
        <taxon>Alveolata</taxon>
        <taxon>Perkinsozoa</taxon>
        <taxon>Perkinsea</taxon>
        <taxon>Perkinsida</taxon>
        <taxon>Perkinsidae</taxon>
        <taxon>Perkinsus</taxon>
    </lineage>
</organism>
<dbReference type="Proteomes" id="UP000007800">
    <property type="component" value="Unassembled WGS sequence"/>
</dbReference>
<feature type="compositionally biased region" description="Low complexity" evidence="2">
    <location>
        <begin position="1081"/>
        <end position="1094"/>
    </location>
</feature>
<feature type="coiled-coil region" evidence="1">
    <location>
        <begin position="342"/>
        <end position="376"/>
    </location>
</feature>
<dbReference type="InParanoid" id="C5L700"/>
<dbReference type="EMBL" id="GG679899">
    <property type="protein sequence ID" value="EER07262.1"/>
    <property type="molecule type" value="Genomic_DNA"/>
</dbReference>
<feature type="region of interest" description="Disordered" evidence="2">
    <location>
        <begin position="785"/>
        <end position="815"/>
    </location>
</feature>
<evidence type="ECO:0000313" key="3">
    <source>
        <dbReference type="EMBL" id="EER07262.1"/>
    </source>
</evidence>
<keyword evidence="3" id="KW-0477">Merozoite</keyword>
<dbReference type="AlphaFoldDB" id="C5L700"/>
<keyword evidence="1" id="KW-0175">Coiled coil</keyword>
<feature type="compositionally biased region" description="Basic and acidic residues" evidence="2">
    <location>
        <begin position="1103"/>
        <end position="1115"/>
    </location>
</feature>
<keyword evidence="4" id="KW-1185">Reference proteome</keyword>
<accession>C5L700</accession>
<feature type="region of interest" description="Disordered" evidence="2">
    <location>
        <begin position="575"/>
        <end position="603"/>
    </location>
</feature>
<dbReference type="OrthoDB" id="438866at2759"/>
<feature type="region of interest" description="Disordered" evidence="2">
    <location>
        <begin position="1137"/>
        <end position="1174"/>
    </location>
</feature>
<feature type="compositionally biased region" description="Basic and acidic residues" evidence="2">
    <location>
        <begin position="1140"/>
        <end position="1174"/>
    </location>
</feature>
<evidence type="ECO:0000256" key="1">
    <source>
        <dbReference type="SAM" id="Coils"/>
    </source>
</evidence>
<sequence>MFNVEAAVYASSTAARNMAMKHAAYSIQGPTEKSIRELDDGKCQVARMASRSAGIEIRYTDEKFRMPLPPPPLAPPVDPTERMWTATKEKVAAKETIETDLMLDRYGPGLPADRMFHGDLKQHFTDLSALCKDELNRLLKYTVYSTALNNLGDNPEVEQAVVKSIRAALASMLGRLEDYSKVIIDRAFDTLPPAGTNLETEVFKSRLLSVQLDTCVRSHETLQGKLEDALWRLTNQALSFRHLRMSYQRDMHLMRSKLKGLVIEVEDHLRFRESSSTSAQRLLKSTREVEDLISKVSKSDTDVNIFVGDIYMEEEIRQQLRQKEEEMKALFGVERGRFEMKVKTLLLENRTYRTRVEELSDKNDILNMKIKHLETQIEQLGGGQGGGNAGGLTRGVISLQGMLGDFKDNGNAASVNPAAAPETLVESMGTQDEELVAVSRSELNNVQAAFQKLKRQSRLYADLVAQSKTRLMQGIALVEKNSKALIPASSEIDMEDEACATATGVKPKPMSFTKADELKQEVSVLQRRLAEQGKTQDEAVTGRDEAAARLVKVEAELEARTEQLNMLKYQMKEKEQSRAEAEQKKKKAEAAAEKARAEEIHEQERSRYAIDSARRKTMLAERDRRISYQENEIQRLHDKMGSQEQRLGELKSERKELANSLKHTRTQLRQANEQAKPKMKVMGREKALMRAHTSAVDEPASGVRHPVGQQIELLRNMCSLLGLPEIVDEVQSATSYNARLKRERGIVWRSQIRTHSIHGARELEEVMDKNLAESRFNRTRTGRLRKMPRNDGRMRSNLQTMSEPSSSEGEEEEEKDVFFNRADFGSKYGRLTDYVQARAVTWQTTMRAQGDAHERIESRQHAVKRMDSMEVQFLKEQQKSLEVKMEGMRFDIELKDYELRKIREAWINANDSRLIYKNAYDLELRSRAGGRGLQGTDEEQEQAAKKAVVEAMQADEEFSLIVAERAVMARKRMIELSDEVEKEATQLANKRHSIRKIGKALKTEDDYGWADFDFAATLEEDQAVIAGIDAALAAATGSEIGDDDDNKRWHEELKAEVLTVLEQDRVAKYGEKIGRLAFTASSSSSSSSVSSSDSSSDEEEDPYDRAMAHTSKRDAPLVTDAAVRRVTKLMRGLKSGPKHAFWEDAGAREQQRKSVDEGKRRGSGDQRRDSKMLMEFERLQQEALRG</sequence>
<name>C5L700_PERM5</name>
<proteinExistence type="predicted"/>
<feature type="coiled-coil region" evidence="1">
    <location>
        <begin position="633"/>
        <end position="674"/>
    </location>
</feature>